<organism evidence="1 2">
    <name type="scientific">Mauremys mutica</name>
    <name type="common">yellowpond turtle</name>
    <dbReference type="NCBI Taxonomy" id="74926"/>
    <lineage>
        <taxon>Eukaryota</taxon>
        <taxon>Metazoa</taxon>
        <taxon>Chordata</taxon>
        <taxon>Craniata</taxon>
        <taxon>Vertebrata</taxon>
        <taxon>Euteleostomi</taxon>
        <taxon>Archelosauria</taxon>
        <taxon>Testudinata</taxon>
        <taxon>Testudines</taxon>
        <taxon>Cryptodira</taxon>
        <taxon>Durocryptodira</taxon>
        <taxon>Testudinoidea</taxon>
        <taxon>Geoemydidae</taxon>
        <taxon>Geoemydinae</taxon>
        <taxon>Mauremys</taxon>
    </lineage>
</organism>
<reference evidence="1" key="1">
    <citation type="submission" date="2021-09" db="EMBL/GenBank/DDBJ databases">
        <title>The genome of Mauremys mutica provides insights into the evolution of semi-aquatic lifestyle.</title>
        <authorList>
            <person name="Gong S."/>
            <person name="Gao Y."/>
        </authorList>
    </citation>
    <scope>NUCLEOTIDE SEQUENCE</scope>
    <source>
        <strain evidence="1">MM-2020</strain>
        <tissue evidence="1">Muscle</tissue>
    </source>
</reference>
<accession>A0A9D4AUT5</accession>
<gene>
    <name evidence="1" type="ORF">KIL84_013910</name>
</gene>
<name>A0A9D4AUT5_9SAUR</name>
<sequence>MGRLRLYRELLQTFLYGDTIIIFTTAQKKILIYLLLNPGSTRISLNLVDIKGRIMCLLKQSAEKHLPFSIYLFKKLFATKHVRKKAPTAPHSLKKKTRRHYCGSNELPSTSHLLTLIVKIYCMVL</sequence>
<protein>
    <submittedName>
        <fullName evidence="1">Uncharacterized protein</fullName>
    </submittedName>
</protein>
<dbReference type="AlphaFoldDB" id="A0A9D4AUT5"/>
<dbReference type="EMBL" id="JAHDVG010000485">
    <property type="protein sequence ID" value="KAH1169320.1"/>
    <property type="molecule type" value="Genomic_DNA"/>
</dbReference>
<evidence type="ECO:0000313" key="2">
    <source>
        <dbReference type="Proteomes" id="UP000827986"/>
    </source>
</evidence>
<evidence type="ECO:0000313" key="1">
    <source>
        <dbReference type="EMBL" id="KAH1169320.1"/>
    </source>
</evidence>
<dbReference type="Proteomes" id="UP000827986">
    <property type="component" value="Unassembled WGS sequence"/>
</dbReference>
<proteinExistence type="predicted"/>
<comment type="caution">
    <text evidence="1">The sequence shown here is derived from an EMBL/GenBank/DDBJ whole genome shotgun (WGS) entry which is preliminary data.</text>
</comment>
<keyword evidence="2" id="KW-1185">Reference proteome</keyword>